<comment type="caution">
    <text evidence="3">The sequence shown here is derived from an EMBL/GenBank/DDBJ whole genome shotgun (WGS) entry which is preliminary data.</text>
</comment>
<sequence>MKTVPEPAITELNAGESSRASHVWRVDLPTGPQIYRRSWWASPEVSAFMLGLSKLFGVDPRDLHATAEAYRFWGSLEVWAVPQPLGLVEFRGTPALRVEFVEGESGTFEAVEARELGRKVARIHTHTADFFGDVNGKTRQPIKEFYPRALQAIREVAPSYQPAKWQAHWAEVEKIFAAAPPPSFAVPMLLDWNESQFVWRGGFPFALVDVEASAFAPPELDLAFWEVLLSAAQAQDFAAGYREICPLPDLSPVRPACRLILLALESEGSPPLEKWLGLPAHFTALSPHSFLRLDAPEAQPMSNVFYRSSKTYPVAQKAEGIYIWDTTGKRYLDGSSGALVANIGHGRQAVAQAMAAQALKLEFVHGSQFSSEVLEEYASRLAQFLELPDYRFWAVSGGSEANESAIKLARQYHVERGQPERFKIITRVPSYHGASLGALAASGMGARRELYTPLMRGDAWPKMPKPDPQLSGEEDAERLRAVIEQAGPETVAAFMCEPVVGASDAALAPNAGYHARIAEICREYGILFISDEVMAGMGRCGAPLAVRLHDQVTPDIVVLGKGLAAGYAPLAGLMASPQLYDTVMGGSGAFKHGFTYAGHPVSVAAGLSVLDIVESEHLVGAARERGAQLLAGLQELQRQHPQVLEVRGQGLLLGVVLGDPTTRQAMHKAGLADQVAARARELGLLTYPGTGAVDGVRGDHLLLGPPLSLSGAEADELLGLLADALKVEG</sequence>
<dbReference type="InterPro" id="IPR015421">
    <property type="entry name" value="PyrdxlP-dep_Trfase_major"/>
</dbReference>
<accession>A0ABP9VH87</accession>
<dbReference type="SUPFAM" id="SSF56112">
    <property type="entry name" value="Protein kinase-like (PK-like)"/>
    <property type="match status" value="1"/>
</dbReference>
<dbReference type="PROSITE" id="PS00600">
    <property type="entry name" value="AA_TRANSFER_CLASS_3"/>
    <property type="match status" value="1"/>
</dbReference>
<protein>
    <submittedName>
        <fullName evidence="3">Acetylornithine/succinyldiaminopimelate aminotransferase</fullName>
    </submittedName>
</protein>
<proteinExistence type="inferred from homology"/>
<dbReference type="Pfam" id="PF00202">
    <property type="entry name" value="Aminotran_3"/>
    <property type="match status" value="1"/>
</dbReference>
<keyword evidence="4" id="KW-1185">Reference proteome</keyword>
<dbReference type="GO" id="GO:0008483">
    <property type="term" value="F:transaminase activity"/>
    <property type="evidence" value="ECO:0007669"/>
    <property type="project" value="UniProtKB-KW"/>
</dbReference>
<evidence type="ECO:0000256" key="2">
    <source>
        <dbReference type="ARBA" id="ARBA00022898"/>
    </source>
</evidence>
<evidence type="ECO:0000313" key="3">
    <source>
        <dbReference type="EMBL" id="GAA5503448.1"/>
    </source>
</evidence>
<reference evidence="3 4" key="1">
    <citation type="submission" date="2024-02" db="EMBL/GenBank/DDBJ databases">
        <title>Deinococcus xinjiangensis NBRC 107630.</title>
        <authorList>
            <person name="Ichikawa N."/>
            <person name="Katano-Makiyama Y."/>
            <person name="Hidaka K."/>
        </authorList>
    </citation>
    <scope>NUCLEOTIDE SEQUENCE [LARGE SCALE GENOMIC DNA]</scope>
    <source>
        <strain evidence="3 4">NBRC 107630</strain>
    </source>
</reference>
<dbReference type="CDD" id="cd00610">
    <property type="entry name" value="OAT_like"/>
    <property type="match status" value="1"/>
</dbReference>
<dbReference type="SUPFAM" id="SSF53383">
    <property type="entry name" value="PLP-dependent transferases"/>
    <property type="match status" value="1"/>
</dbReference>
<keyword evidence="3" id="KW-0032">Aminotransferase</keyword>
<dbReference type="InterPro" id="IPR015422">
    <property type="entry name" value="PyrdxlP-dep_Trfase_small"/>
</dbReference>
<evidence type="ECO:0000313" key="4">
    <source>
        <dbReference type="Proteomes" id="UP001458946"/>
    </source>
</evidence>
<keyword evidence="3" id="KW-0808">Transferase</keyword>
<organism evidence="3 4">
    <name type="scientific">Deinococcus xinjiangensis</name>
    <dbReference type="NCBI Taxonomy" id="457454"/>
    <lineage>
        <taxon>Bacteria</taxon>
        <taxon>Thermotogati</taxon>
        <taxon>Deinococcota</taxon>
        <taxon>Deinococci</taxon>
        <taxon>Deinococcales</taxon>
        <taxon>Deinococcaceae</taxon>
        <taxon>Deinococcus</taxon>
    </lineage>
</organism>
<dbReference type="EMBL" id="BAABRN010000050">
    <property type="protein sequence ID" value="GAA5503448.1"/>
    <property type="molecule type" value="Genomic_DNA"/>
</dbReference>
<dbReference type="Gene3D" id="3.40.640.10">
    <property type="entry name" value="Type I PLP-dependent aspartate aminotransferase-like (Major domain)"/>
    <property type="match status" value="1"/>
</dbReference>
<dbReference type="InterPro" id="IPR005814">
    <property type="entry name" value="Aminotrans_3"/>
</dbReference>
<dbReference type="InterPro" id="IPR011009">
    <property type="entry name" value="Kinase-like_dom_sf"/>
</dbReference>
<keyword evidence="2" id="KW-0663">Pyridoxal phosphate</keyword>
<dbReference type="PANTHER" id="PTHR43094:SF1">
    <property type="entry name" value="AMINOTRANSFERASE CLASS-III"/>
    <property type="match status" value="1"/>
</dbReference>
<dbReference type="Gene3D" id="3.90.1150.10">
    <property type="entry name" value="Aspartate Aminotransferase, domain 1"/>
    <property type="match status" value="1"/>
</dbReference>
<gene>
    <name evidence="3" type="primary">argD</name>
    <name evidence="3" type="ORF">Dxin01_03206</name>
</gene>
<dbReference type="PANTHER" id="PTHR43094">
    <property type="entry name" value="AMINOTRANSFERASE"/>
    <property type="match status" value="1"/>
</dbReference>
<dbReference type="InterPro" id="IPR015424">
    <property type="entry name" value="PyrdxlP-dep_Trfase"/>
</dbReference>
<evidence type="ECO:0000256" key="1">
    <source>
        <dbReference type="ARBA" id="ARBA00008954"/>
    </source>
</evidence>
<dbReference type="InterPro" id="IPR049704">
    <property type="entry name" value="Aminotrans_3_PPA_site"/>
</dbReference>
<comment type="similarity">
    <text evidence="1">Belongs to the class-III pyridoxal-phosphate-dependent aminotransferase family.</text>
</comment>
<dbReference type="Proteomes" id="UP001458946">
    <property type="component" value="Unassembled WGS sequence"/>
</dbReference>
<name>A0ABP9VH87_9DEIO</name>